<proteinExistence type="predicted"/>
<name>X1HRR0_9ZZZZ</name>
<organism evidence="1">
    <name type="scientific">marine sediment metagenome</name>
    <dbReference type="NCBI Taxonomy" id="412755"/>
    <lineage>
        <taxon>unclassified sequences</taxon>
        <taxon>metagenomes</taxon>
        <taxon>ecological metagenomes</taxon>
    </lineage>
</organism>
<dbReference type="AlphaFoldDB" id="X1HRR0"/>
<comment type="caution">
    <text evidence="1">The sequence shown here is derived from an EMBL/GenBank/DDBJ whole genome shotgun (WGS) entry which is preliminary data.</text>
</comment>
<protein>
    <submittedName>
        <fullName evidence="1">Uncharacterized protein</fullName>
    </submittedName>
</protein>
<reference evidence="1" key="1">
    <citation type="journal article" date="2014" name="Front. Microbiol.">
        <title>High frequency of phylogenetically diverse reductive dehalogenase-homologous genes in deep subseafloor sedimentary metagenomes.</title>
        <authorList>
            <person name="Kawai M."/>
            <person name="Futagami T."/>
            <person name="Toyoda A."/>
            <person name="Takaki Y."/>
            <person name="Nishi S."/>
            <person name="Hori S."/>
            <person name="Arai W."/>
            <person name="Tsubouchi T."/>
            <person name="Morono Y."/>
            <person name="Uchiyama I."/>
            <person name="Ito T."/>
            <person name="Fujiyama A."/>
            <person name="Inagaki F."/>
            <person name="Takami H."/>
        </authorList>
    </citation>
    <scope>NUCLEOTIDE SEQUENCE</scope>
    <source>
        <strain evidence="1">Expedition CK06-06</strain>
    </source>
</reference>
<dbReference type="Pfam" id="PF04199">
    <property type="entry name" value="Cyclase"/>
    <property type="match status" value="1"/>
</dbReference>
<feature type="non-terminal residue" evidence="1">
    <location>
        <position position="182"/>
    </location>
</feature>
<dbReference type="SUPFAM" id="SSF102198">
    <property type="entry name" value="Putative cyclase"/>
    <property type="match status" value="1"/>
</dbReference>
<accession>X1HRR0</accession>
<dbReference type="InterPro" id="IPR037175">
    <property type="entry name" value="KFase_sf"/>
</dbReference>
<dbReference type="GO" id="GO:0019441">
    <property type="term" value="P:L-tryptophan catabolic process to kynurenine"/>
    <property type="evidence" value="ECO:0007669"/>
    <property type="project" value="InterPro"/>
</dbReference>
<evidence type="ECO:0000313" key="1">
    <source>
        <dbReference type="EMBL" id="GAH72856.1"/>
    </source>
</evidence>
<dbReference type="GO" id="GO:0004061">
    <property type="term" value="F:arylformamidase activity"/>
    <property type="evidence" value="ECO:0007669"/>
    <property type="project" value="InterPro"/>
</dbReference>
<gene>
    <name evidence="1" type="ORF">S03H2_53289</name>
</gene>
<sequence length="182" mass="20931">MRVIDVTGPMYDGMWTYGPPYPDVVVEEIPQPEFIQYPTYSWRFELGAQSGTYLETSLHLFREGPPLIEVPVQDLFMRDAVILRVPAQPNQRLEAADLEACEVETNPGDAIIIATGWDSHWHEPDFVSDCPYFSYEAMCWVLGREPFLFAGDMPRFDSWQEPQGFFQEFFEQGVLLLAPLVN</sequence>
<dbReference type="EMBL" id="BARU01033912">
    <property type="protein sequence ID" value="GAH72856.1"/>
    <property type="molecule type" value="Genomic_DNA"/>
</dbReference>
<dbReference type="Gene3D" id="3.50.30.50">
    <property type="entry name" value="Putative cyclase"/>
    <property type="match status" value="1"/>
</dbReference>
<dbReference type="InterPro" id="IPR007325">
    <property type="entry name" value="KFase/CYL"/>
</dbReference>